<dbReference type="AlphaFoldDB" id="H1S6N0"/>
<organism evidence="2 3">
    <name type="scientific">Cupriavidus basilensis OR16</name>
    <dbReference type="NCBI Taxonomy" id="1127483"/>
    <lineage>
        <taxon>Bacteria</taxon>
        <taxon>Pseudomonadati</taxon>
        <taxon>Pseudomonadota</taxon>
        <taxon>Betaproteobacteria</taxon>
        <taxon>Burkholderiales</taxon>
        <taxon>Burkholderiaceae</taxon>
        <taxon>Cupriavidus</taxon>
    </lineage>
</organism>
<dbReference type="EMBL" id="AHJE01000044">
    <property type="protein sequence ID" value="EHP41691.1"/>
    <property type="molecule type" value="Genomic_DNA"/>
</dbReference>
<reference evidence="2 3" key="1">
    <citation type="journal article" date="2012" name="J. Bacteriol.">
        <title>De Novo Genome Project of Cupriavidus basilensis OR16.</title>
        <authorList>
            <person name="Cserhati M."/>
            <person name="Kriszt B."/>
            <person name="Szoboszlay S."/>
            <person name="Toth A."/>
            <person name="Szabo I."/>
            <person name="Tancsics A."/>
            <person name="Nagy I."/>
            <person name="Horvath B."/>
            <person name="Nagy I."/>
            <person name="Kukolya J."/>
        </authorList>
    </citation>
    <scope>NUCLEOTIDE SEQUENCE [LARGE SCALE GENOMIC DNA]</scope>
    <source>
        <strain evidence="2 3">OR16</strain>
    </source>
</reference>
<gene>
    <name evidence="2" type="ORF">OR16_17841</name>
</gene>
<dbReference type="Proteomes" id="UP000005808">
    <property type="component" value="Unassembled WGS sequence"/>
</dbReference>
<proteinExistence type="predicted"/>
<evidence type="ECO:0000256" key="1">
    <source>
        <dbReference type="SAM" id="MobiDB-lite"/>
    </source>
</evidence>
<evidence type="ECO:0000313" key="2">
    <source>
        <dbReference type="EMBL" id="EHP41691.1"/>
    </source>
</evidence>
<dbReference type="PATRIC" id="fig|1127483.3.peg.3577"/>
<evidence type="ECO:0000313" key="3">
    <source>
        <dbReference type="Proteomes" id="UP000005808"/>
    </source>
</evidence>
<protein>
    <submittedName>
        <fullName evidence="2">Cellulase M and s</fullName>
    </submittedName>
</protein>
<dbReference type="RefSeq" id="WP_006159075.1">
    <property type="nucleotide sequence ID" value="NZ_AHJE01000044.1"/>
</dbReference>
<dbReference type="SUPFAM" id="SSF53187">
    <property type="entry name" value="Zn-dependent exopeptidases"/>
    <property type="match status" value="1"/>
</dbReference>
<accession>H1S6N0</accession>
<sequence>MQTLKIDPLYLKTTLSEQRPAPAPDPDPDRAIVAHLGTLGIPGHRDVFRFYHSDVGAAQSAGHDVRTTLLCFGADVSHGHGRTRLSVPVHLAQSLTSPIRAGSCSETPLPDAGEPVHRSRAAAAS</sequence>
<comment type="caution">
    <text evidence="2">The sequence shown here is derived from an EMBL/GenBank/DDBJ whole genome shotgun (WGS) entry which is preliminary data.</text>
</comment>
<name>H1S6N0_9BURK</name>
<feature type="region of interest" description="Disordered" evidence="1">
    <location>
        <begin position="99"/>
        <end position="125"/>
    </location>
</feature>